<gene>
    <name evidence="1" type="ORF">DEBURN_LOCUS1776</name>
</gene>
<organism evidence="1 2">
    <name type="scientific">Diversispora eburnea</name>
    <dbReference type="NCBI Taxonomy" id="1213867"/>
    <lineage>
        <taxon>Eukaryota</taxon>
        <taxon>Fungi</taxon>
        <taxon>Fungi incertae sedis</taxon>
        <taxon>Mucoromycota</taxon>
        <taxon>Glomeromycotina</taxon>
        <taxon>Glomeromycetes</taxon>
        <taxon>Diversisporales</taxon>
        <taxon>Diversisporaceae</taxon>
        <taxon>Diversispora</taxon>
    </lineage>
</organism>
<proteinExistence type="predicted"/>
<dbReference type="AlphaFoldDB" id="A0A9N8VCA8"/>
<accession>A0A9N8VCA8</accession>
<evidence type="ECO:0000313" key="1">
    <source>
        <dbReference type="EMBL" id="CAG8445715.1"/>
    </source>
</evidence>
<reference evidence="1" key="1">
    <citation type="submission" date="2021-06" db="EMBL/GenBank/DDBJ databases">
        <authorList>
            <person name="Kallberg Y."/>
            <person name="Tangrot J."/>
            <person name="Rosling A."/>
        </authorList>
    </citation>
    <scope>NUCLEOTIDE SEQUENCE</scope>
    <source>
        <strain evidence="1">AZ414A</strain>
    </source>
</reference>
<keyword evidence="2" id="KW-1185">Reference proteome</keyword>
<sequence length="182" mass="21614">MNIYMIYRKEFNRIVSKFNLARKEHFLGKMNHNILNIITNNLQKNVKRRFEEIVPSLCFFHVNQVSNTNDNHVPLDTTYINHPVHPLHSPHSIHPIHPIHPIHLIHPPLPLYNNYQKFLDAYPLLINSTNSPLLNIDQETNMDLYKYMTIDDDEFIDYFPEDIALTYKAIIQSLPFNDLIVW</sequence>
<comment type="caution">
    <text evidence="1">The sequence shown here is derived from an EMBL/GenBank/DDBJ whole genome shotgun (WGS) entry which is preliminary data.</text>
</comment>
<dbReference type="Proteomes" id="UP000789706">
    <property type="component" value="Unassembled WGS sequence"/>
</dbReference>
<protein>
    <submittedName>
        <fullName evidence="1">5580_t:CDS:1</fullName>
    </submittedName>
</protein>
<dbReference type="EMBL" id="CAJVPK010000086">
    <property type="protein sequence ID" value="CAG8445715.1"/>
    <property type="molecule type" value="Genomic_DNA"/>
</dbReference>
<evidence type="ECO:0000313" key="2">
    <source>
        <dbReference type="Proteomes" id="UP000789706"/>
    </source>
</evidence>
<name>A0A9N8VCA8_9GLOM</name>